<feature type="binding site" evidence="10 13">
    <location>
        <position position="32"/>
    </location>
    <ligand>
        <name>a divalent metal cation</name>
        <dbReference type="ChEBI" id="CHEBI:60240"/>
    </ligand>
</feature>
<feature type="binding site" evidence="10 14">
    <location>
        <position position="65"/>
    </location>
    <ligand>
        <name>substrate</name>
    </ligand>
</feature>
<feature type="binding site" evidence="10 14">
    <location>
        <position position="7"/>
    </location>
    <ligand>
        <name>substrate</name>
    </ligand>
</feature>
<dbReference type="Pfam" id="PF00834">
    <property type="entry name" value="Ribul_P_3_epim"/>
    <property type="match status" value="1"/>
</dbReference>
<evidence type="ECO:0000256" key="4">
    <source>
        <dbReference type="ARBA" id="ARBA00001947"/>
    </source>
</evidence>
<comment type="catalytic activity">
    <reaction evidence="1 10 11">
        <text>D-ribulose 5-phosphate = D-xylulose 5-phosphate</text>
        <dbReference type="Rhea" id="RHEA:13677"/>
        <dbReference type="ChEBI" id="CHEBI:57737"/>
        <dbReference type="ChEBI" id="CHEBI:58121"/>
        <dbReference type="EC" id="5.1.3.1"/>
    </reaction>
</comment>
<name>A0A9D0ZB83_9FIRM</name>
<dbReference type="EMBL" id="DVFJ01000036">
    <property type="protein sequence ID" value="HIQ72524.1"/>
    <property type="molecule type" value="Genomic_DNA"/>
</dbReference>
<keyword evidence="13" id="KW-0464">Manganese</keyword>
<dbReference type="FunFam" id="3.20.20.70:FF:000004">
    <property type="entry name" value="Ribulose-phosphate 3-epimerase"/>
    <property type="match status" value="1"/>
</dbReference>
<comment type="cofactor">
    <cofactor evidence="10 13">
        <name>a divalent metal cation</name>
        <dbReference type="ChEBI" id="CHEBI:60240"/>
    </cofactor>
    <text evidence="10 13">Binds 1 divalent metal cation per subunit.</text>
</comment>
<dbReference type="CDD" id="cd00429">
    <property type="entry name" value="RPE"/>
    <property type="match status" value="1"/>
</dbReference>
<dbReference type="HAMAP" id="MF_02227">
    <property type="entry name" value="RPE"/>
    <property type="match status" value="1"/>
</dbReference>
<feature type="binding site" evidence="14">
    <location>
        <begin position="196"/>
        <end position="197"/>
    </location>
    <ligand>
        <name>substrate</name>
    </ligand>
</feature>
<evidence type="ECO:0000256" key="5">
    <source>
        <dbReference type="ARBA" id="ARBA00001954"/>
    </source>
</evidence>
<evidence type="ECO:0000256" key="9">
    <source>
        <dbReference type="ARBA" id="ARBA00023235"/>
    </source>
</evidence>
<evidence type="ECO:0000256" key="2">
    <source>
        <dbReference type="ARBA" id="ARBA00001936"/>
    </source>
</evidence>
<reference evidence="15" key="2">
    <citation type="journal article" date="2021" name="PeerJ">
        <title>Extensive microbial diversity within the chicken gut microbiome revealed by metagenomics and culture.</title>
        <authorList>
            <person name="Gilroy R."/>
            <person name="Ravi A."/>
            <person name="Getino M."/>
            <person name="Pursley I."/>
            <person name="Horton D.L."/>
            <person name="Alikhan N.F."/>
            <person name="Baker D."/>
            <person name="Gharbi K."/>
            <person name="Hall N."/>
            <person name="Watson M."/>
            <person name="Adriaenssens E.M."/>
            <person name="Foster-Nyarko E."/>
            <person name="Jarju S."/>
            <person name="Secka A."/>
            <person name="Antonio M."/>
            <person name="Oren A."/>
            <person name="Chaudhuri R.R."/>
            <person name="La Ragione R."/>
            <person name="Hildebrand F."/>
            <person name="Pallen M.J."/>
        </authorList>
    </citation>
    <scope>NUCLEOTIDE SEQUENCE</scope>
    <source>
        <strain evidence="15">ChiSxjej2B14-6234</strain>
    </source>
</reference>
<dbReference type="PROSITE" id="PS01085">
    <property type="entry name" value="RIBUL_P_3_EPIMER_1"/>
    <property type="match status" value="1"/>
</dbReference>
<comment type="similarity">
    <text evidence="6 10 11">Belongs to the ribulose-phosphate 3-epimerase family.</text>
</comment>
<sequence length="219" mass="23210">MIKFSPSVLASDYMRMGEDIARLERAGADWLHLDIMDGLFVPNISFGPALVKAVGAHSALPLDVHLMIVDPDRYVDAFAAAGAGYLTVHYEACQNPAGTLQRIRAAGMKAGVSLKPGTGPDVLAPLLPLCDLVLVMTVEPGFGGQKLIPHTLDKTARVREMLDAAHSPALLEVDGGITAGNAMDAVRAGARVLVMGTALFGSDRPQELMRQLREEATGL</sequence>
<dbReference type="PIRSF" id="PIRSF001461">
    <property type="entry name" value="RPE"/>
    <property type="match status" value="1"/>
</dbReference>
<dbReference type="InterPro" id="IPR000056">
    <property type="entry name" value="Ribul_P_3_epim-like"/>
</dbReference>
<dbReference type="NCBIfam" id="TIGR01163">
    <property type="entry name" value="rpe"/>
    <property type="match status" value="1"/>
</dbReference>
<evidence type="ECO:0000256" key="11">
    <source>
        <dbReference type="PIRNR" id="PIRNR001461"/>
    </source>
</evidence>
<protein>
    <recommendedName>
        <fullName evidence="7 10">Ribulose-phosphate 3-epimerase</fullName>
        <ecNumber evidence="7 10">5.1.3.1</ecNumber>
    </recommendedName>
</protein>
<comment type="cofactor">
    <cofactor evidence="4">
        <name>Zn(2+)</name>
        <dbReference type="ChEBI" id="CHEBI:29105"/>
    </cofactor>
</comment>
<evidence type="ECO:0000256" key="14">
    <source>
        <dbReference type="PIRSR" id="PIRSR001461-3"/>
    </source>
</evidence>
<comment type="pathway">
    <text evidence="10">Carbohydrate degradation.</text>
</comment>
<proteinExistence type="inferred from homology"/>
<comment type="function">
    <text evidence="10">Catalyzes the reversible epimerization of D-ribulose 5-phosphate to D-xylulose 5-phosphate.</text>
</comment>
<dbReference type="SUPFAM" id="SSF51366">
    <property type="entry name" value="Ribulose-phoshate binding barrel"/>
    <property type="match status" value="1"/>
</dbReference>
<evidence type="ECO:0000256" key="8">
    <source>
        <dbReference type="ARBA" id="ARBA00022723"/>
    </source>
</evidence>
<comment type="caution">
    <text evidence="10">Lacks conserved residue(s) required for the propagation of feature annotation.</text>
</comment>
<dbReference type="NCBIfam" id="NF004076">
    <property type="entry name" value="PRK05581.1-4"/>
    <property type="match status" value="1"/>
</dbReference>
<feature type="active site" description="Proton donor" evidence="10 12">
    <location>
        <position position="174"/>
    </location>
</feature>
<organism evidence="15 16">
    <name type="scientific">Candidatus Onthenecus intestinigallinarum</name>
    <dbReference type="NCBI Taxonomy" id="2840875"/>
    <lineage>
        <taxon>Bacteria</taxon>
        <taxon>Bacillati</taxon>
        <taxon>Bacillota</taxon>
        <taxon>Clostridia</taxon>
        <taxon>Eubacteriales</taxon>
        <taxon>Candidatus Onthenecus</taxon>
    </lineage>
</organism>
<feature type="binding site" evidence="10 14">
    <location>
        <begin position="141"/>
        <end position="144"/>
    </location>
    <ligand>
        <name>substrate</name>
    </ligand>
</feature>
<dbReference type="GO" id="GO:0004750">
    <property type="term" value="F:D-ribulose-phosphate 3-epimerase activity"/>
    <property type="evidence" value="ECO:0007669"/>
    <property type="project" value="UniProtKB-UniRule"/>
</dbReference>
<dbReference type="InterPro" id="IPR026019">
    <property type="entry name" value="Ribul_P_3_epim"/>
</dbReference>
<evidence type="ECO:0000256" key="1">
    <source>
        <dbReference type="ARBA" id="ARBA00001782"/>
    </source>
</evidence>
<dbReference type="PANTHER" id="PTHR11749">
    <property type="entry name" value="RIBULOSE-5-PHOSPHATE-3-EPIMERASE"/>
    <property type="match status" value="1"/>
</dbReference>
<keyword evidence="13" id="KW-0170">Cobalt</keyword>
<dbReference type="GO" id="GO:0006098">
    <property type="term" value="P:pentose-phosphate shunt"/>
    <property type="evidence" value="ECO:0007669"/>
    <property type="project" value="UniProtKB-UniRule"/>
</dbReference>
<feature type="binding site" evidence="10 13">
    <location>
        <position position="174"/>
    </location>
    <ligand>
        <name>a divalent metal cation</name>
        <dbReference type="ChEBI" id="CHEBI:60240"/>
    </ligand>
</feature>
<evidence type="ECO:0000256" key="12">
    <source>
        <dbReference type="PIRSR" id="PIRSR001461-1"/>
    </source>
</evidence>
<evidence type="ECO:0000313" key="16">
    <source>
        <dbReference type="Proteomes" id="UP000886887"/>
    </source>
</evidence>
<keyword evidence="13" id="KW-0862">Zinc</keyword>
<evidence type="ECO:0000256" key="7">
    <source>
        <dbReference type="ARBA" id="ARBA00013188"/>
    </source>
</evidence>
<feature type="binding site" evidence="10 13">
    <location>
        <position position="65"/>
    </location>
    <ligand>
        <name>a divalent metal cation</name>
        <dbReference type="ChEBI" id="CHEBI:60240"/>
    </ligand>
</feature>
<dbReference type="Gene3D" id="3.20.20.70">
    <property type="entry name" value="Aldolase class I"/>
    <property type="match status" value="1"/>
</dbReference>
<evidence type="ECO:0000256" key="13">
    <source>
        <dbReference type="PIRSR" id="PIRSR001461-2"/>
    </source>
</evidence>
<dbReference type="AlphaFoldDB" id="A0A9D0ZB83"/>
<comment type="caution">
    <text evidence="15">The sequence shown here is derived from an EMBL/GenBank/DDBJ whole genome shotgun (WGS) entry which is preliminary data.</text>
</comment>
<comment type="cofactor">
    <cofactor evidence="5">
        <name>Fe(2+)</name>
        <dbReference type="ChEBI" id="CHEBI:29033"/>
    </cofactor>
</comment>
<dbReference type="InterPro" id="IPR011060">
    <property type="entry name" value="RibuloseP-bd_barrel"/>
</dbReference>
<dbReference type="GO" id="GO:0019323">
    <property type="term" value="P:pentose catabolic process"/>
    <property type="evidence" value="ECO:0007669"/>
    <property type="project" value="UniProtKB-UniRule"/>
</dbReference>
<feature type="active site" description="Proton acceptor" evidence="10 12">
    <location>
        <position position="34"/>
    </location>
</feature>
<dbReference type="GO" id="GO:0046872">
    <property type="term" value="F:metal ion binding"/>
    <property type="evidence" value="ECO:0007669"/>
    <property type="project" value="UniProtKB-UniRule"/>
</dbReference>
<evidence type="ECO:0000256" key="10">
    <source>
        <dbReference type="HAMAP-Rule" id="MF_02227"/>
    </source>
</evidence>
<dbReference type="GO" id="GO:0005737">
    <property type="term" value="C:cytoplasm"/>
    <property type="evidence" value="ECO:0007669"/>
    <property type="project" value="UniProtKB-ARBA"/>
</dbReference>
<gene>
    <name evidence="10 15" type="primary">rpe</name>
    <name evidence="15" type="ORF">IAB73_10010</name>
</gene>
<comment type="cofactor">
    <cofactor evidence="3">
        <name>Co(2+)</name>
        <dbReference type="ChEBI" id="CHEBI:48828"/>
    </cofactor>
</comment>
<reference evidence="15" key="1">
    <citation type="submission" date="2020-10" db="EMBL/GenBank/DDBJ databases">
        <authorList>
            <person name="Gilroy R."/>
        </authorList>
    </citation>
    <scope>NUCLEOTIDE SEQUENCE</scope>
    <source>
        <strain evidence="15">ChiSxjej2B14-6234</strain>
    </source>
</reference>
<keyword evidence="9 10" id="KW-0413">Isomerase</keyword>
<dbReference type="Proteomes" id="UP000886887">
    <property type="component" value="Unassembled WGS sequence"/>
</dbReference>
<evidence type="ECO:0000256" key="3">
    <source>
        <dbReference type="ARBA" id="ARBA00001941"/>
    </source>
</evidence>
<evidence type="ECO:0000313" key="15">
    <source>
        <dbReference type="EMBL" id="HIQ72524.1"/>
    </source>
</evidence>
<dbReference type="InterPro" id="IPR013785">
    <property type="entry name" value="Aldolase_TIM"/>
</dbReference>
<keyword evidence="10 11" id="KW-0119">Carbohydrate metabolism</keyword>
<feature type="binding site" evidence="10 13">
    <location>
        <position position="34"/>
    </location>
    <ligand>
        <name>a divalent metal cation</name>
        <dbReference type="ChEBI" id="CHEBI:60240"/>
    </ligand>
</feature>
<feature type="binding site" evidence="14">
    <location>
        <position position="176"/>
    </location>
    <ligand>
        <name>substrate</name>
    </ligand>
</feature>
<evidence type="ECO:0000256" key="6">
    <source>
        <dbReference type="ARBA" id="ARBA00009541"/>
    </source>
</evidence>
<feature type="binding site" evidence="10">
    <location>
        <begin position="174"/>
        <end position="176"/>
    </location>
    <ligand>
        <name>substrate</name>
    </ligand>
</feature>
<dbReference type="EC" id="5.1.3.1" evidence="7 10"/>
<keyword evidence="8 10" id="KW-0479">Metal-binding</keyword>
<accession>A0A9D0ZB83</accession>
<comment type="cofactor">
    <cofactor evidence="2">
        <name>Mn(2+)</name>
        <dbReference type="ChEBI" id="CHEBI:29035"/>
    </cofactor>
</comment>